<dbReference type="PANTHER" id="PTHR31363">
    <property type="entry name" value="TRAF3-INTERACTING PROTEIN 1"/>
    <property type="match status" value="1"/>
</dbReference>
<evidence type="ECO:0000256" key="1">
    <source>
        <dbReference type="ARBA" id="ARBA00022837"/>
    </source>
</evidence>
<name>A0A6G0W6U9_9STRA</name>
<evidence type="ECO:0000313" key="5">
    <source>
        <dbReference type="Proteomes" id="UP000481153"/>
    </source>
</evidence>
<dbReference type="Gene3D" id="1.10.418.50">
    <property type="entry name" value="Microtubule-binding protein MIP-T3"/>
    <property type="match status" value="1"/>
</dbReference>
<evidence type="ECO:0000313" key="4">
    <source>
        <dbReference type="EMBL" id="KAF0722963.1"/>
    </source>
</evidence>
<feature type="compositionally biased region" description="Pro residues" evidence="2">
    <location>
        <begin position="301"/>
        <end position="316"/>
    </location>
</feature>
<comment type="caution">
    <text evidence="4">The sequence shown here is derived from an EMBL/GenBank/DDBJ whole genome shotgun (WGS) entry which is preliminary data.</text>
</comment>
<dbReference type="GO" id="GO:0005509">
    <property type="term" value="F:calcium ion binding"/>
    <property type="evidence" value="ECO:0007669"/>
    <property type="project" value="InterPro"/>
</dbReference>
<dbReference type="InterPro" id="IPR018799">
    <property type="entry name" value="TRAF3IP1"/>
</dbReference>
<dbReference type="AlphaFoldDB" id="A0A6G0W6U9"/>
<feature type="region of interest" description="Disordered" evidence="2">
    <location>
        <begin position="400"/>
        <end position="433"/>
    </location>
</feature>
<dbReference type="SUPFAM" id="SSF47473">
    <property type="entry name" value="EF-hand"/>
    <property type="match status" value="1"/>
</dbReference>
<dbReference type="InterPro" id="IPR002048">
    <property type="entry name" value="EF_hand_dom"/>
</dbReference>
<dbReference type="Gene3D" id="1.10.238.10">
    <property type="entry name" value="EF-hand"/>
    <property type="match status" value="1"/>
</dbReference>
<dbReference type="Proteomes" id="UP000481153">
    <property type="component" value="Unassembled WGS sequence"/>
</dbReference>
<evidence type="ECO:0000256" key="2">
    <source>
        <dbReference type="SAM" id="MobiDB-lite"/>
    </source>
</evidence>
<dbReference type="InterPro" id="IPR042576">
    <property type="entry name" value="TRAF3IP1_N_sf"/>
</dbReference>
<sequence>MAEAVNPDVTRLFDELTRAALPIAFKKKVLERPPFPFLHKLCVVTLESSGIFAPAQITLGNLVSREQKAGFLVRALAFVSFTMHHAKVECLSVLLYVSPVQVLAGVEVSRTYEFLRQLARVYQMNCPDAKIAAAQEVLAKGESHWYTLAMKFRRGLTKMQAAVRLFLKNGQTRRPKPGTKFFKEFEGFGTFEGVVRSVNDGVYVVYYAQDDDEEELDEDEMLEVLRKSHEIEAAAKKDAMPKDEEPPVIINMEPINLFSELEHALPSRQREDITASREALLTRAGPRNTSTSGSQYSQDTEPPPFPKDEFPSPPKSVEPLDDQVMNSDTNEMEATEEPAWRTKLLSLISPEALPGVLKPTIAPTASLLRNPLSHAPPTLPKIAVPGGEAQWRQRLKQPKVDYPKQAMTSNQKKSPPPHKQQPTQRMSPKKKDLGDRLFQEYLTTDQRNNQSKLLRTVVHRIDKYLKRKRMRVIDLFRYCDFDQMGYISRQGLEEVLRQMDIRLPPHEMDVFMAHLDSNKNGVIDVDEFESLVRVHRRTDARRDQLRHELPQVVKNDKIDASKLVPYRDQITHLVRTLDPDGIGTIPAADLAKAIGAIPKMKNEVVGDFIRACRPIHGLILVADVDRVLGMKRTIKKENRFLDATWLGQFDAQMEKVRGLGA</sequence>
<dbReference type="VEuPathDB" id="FungiDB:AeMF1_010204"/>
<dbReference type="PROSITE" id="PS00018">
    <property type="entry name" value="EF_HAND_1"/>
    <property type="match status" value="1"/>
</dbReference>
<accession>A0A6G0W6U9</accession>
<reference evidence="4 5" key="1">
    <citation type="submission" date="2019-07" db="EMBL/GenBank/DDBJ databases">
        <title>Genomics analysis of Aphanomyces spp. identifies a new class of oomycete effector associated with host adaptation.</title>
        <authorList>
            <person name="Gaulin E."/>
        </authorList>
    </citation>
    <scope>NUCLEOTIDE SEQUENCE [LARGE SCALE GENOMIC DNA]</scope>
    <source>
        <strain evidence="4 5">ATCC 201684</strain>
    </source>
</reference>
<dbReference type="PROSITE" id="PS50222">
    <property type="entry name" value="EF_HAND_2"/>
    <property type="match status" value="1"/>
</dbReference>
<keyword evidence="1" id="KW-0106">Calcium</keyword>
<dbReference type="GO" id="GO:0070507">
    <property type="term" value="P:regulation of microtubule cytoskeleton organization"/>
    <property type="evidence" value="ECO:0007669"/>
    <property type="project" value="TreeGrafter"/>
</dbReference>
<organism evidence="4 5">
    <name type="scientific">Aphanomyces euteiches</name>
    <dbReference type="NCBI Taxonomy" id="100861"/>
    <lineage>
        <taxon>Eukaryota</taxon>
        <taxon>Sar</taxon>
        <taxon>Stramenopiles</taxon>
        <taxon>Oomycota</taxon>
        <taxon>Saprolegniomycetes</taxon>
        <taxon>Saprolegniales</taxon>
        <taxon>Verrucalvaceae</taxon>
        <taxon>Aphanomyces</taxon>
    </lineage>
</organism>
<dbReference type="GO" id="GO:0036064">
    <property type="term" value="C:ciliary basal body"/>
    <property type="evidence" value="ECO:0007669"/>
    <property type="project" value="TreeGrafter"/>
</dbReference>
<keyword evidence="5" id="KW-1185">Reference proteome</keyword>
<dbReference type="InterPro" id="IPR011992">
    <property type="entry name" value="EF-hand-dom_pair"/>
</dbReference>
<dbReference type="GO" id="GO:0008017">
    <property type="term" value="F:microtubule binding"/>
    <property type="evidence" value="ECO:0007669"/>
    <property type="project" value="InterPro"/>
</dbReference>
<dbReference type="PANTHER" id="PTHR31363:SF0">
    <property type="entry name" value="TRAF3-INTERACTING PROTEIN 1"/>
    <property type="match status" value="1"/>
</dbReference>
<evidence type="ECO:0000259" key="3">
    <source>
        <dbReference type="PROSITE" id="PS50222"/>
    </source>
</evidence>
<dbReference type="CDD" id="cd00051">
    <property type="entry name" value="EFh"/>
    <property type="match status" value="1"/>
</dbReference>
<dbReference type="Pfam" id="PF13499">
    <property type="entry name" value="EF-hand_7"/>
    <property type="match status" value="1"/>
</dbReference>
<feature type="domain" description="EF-hand" evidence="3">
    <location>
        <begin position="503"/>
        <end position="538"/>
    </location>
</feature>
<proteinExistence type="predicted"/>
<dbReference type="GO" id="GO:0042073">
    <property type="term" value="P:intraciliary transport"/>
    <property type="evidence" value="ECO:0007669"/>
    <property type="project" value="TreeGrafter"/>
</dbReference>
<protein>
    <recommendedName>
        <fullName evidence="3">EF-hand domain-containing protein</fullName>
    </recommendedName>
</protein>
<dbReference type="GO" id="GO:0060271">
    <property type="term" value="P:cilium assembly"/>
    <property type="evidence" value="ECO:0007669"/>
    <property type="project" value="TreeGrafter"/>
</dbReference>
<feature type="region of interest" description="Disordered" evidence="2">
    <location>
        <begin position="281"/>
        <end position="323"/>
    </location>
</feature>
<feature type="compositionally biased region" description="Polar residues" evidence="2">
    <location>
        <begin position="287"/>
        <end position="300"/>
    </location>
</feature>
<dbReference type="InterPro" id="IPR018247">
    <property type="entry name" value="EF_Hand_1_Ca_BS"/>
</dbReference>
<dbReference type="GO" id="GO:0005930">
    <property type="term" value="C:axoneme"/>
    <property type="evidence" value="ECO:0007669"/>
    <property type="project" value="TreeGrafter"/>
</dbReference>
<dbReference type="EMBL" id="VJMJ01000319">
    <property type="protein sequence ID" value="KAF0722963.1"/>
    <property type="molecule type" value="Genomic_DNA"/>
</dbReference>
<dbReference type="GO" id="GO:0030992">
    <property type="term" value="C:intraciliary transport particle B"/>
    <property type="evidence" value="ECO:0007669"/>
    <property type="project" value="TreeGrafter"/>
</dbReference>
<dbReference type="SMART" id="SM00054">
    <property type="entry name" value="EFh"/>
    <property type="match status" value="3"/>
</dbReference>
<gene>
    <name evidence="4" type="ORF">Ae201684_018038</name>
</gene>